<organism evidence="1 2">
    <name type="scientific">Mya arenaria</name>
    <name type="common">Soft-shell clam</name>
    <dbReference type="NCBI Taxonomy" id="6604"/>
    <lineage>
        <taxon>Eukaryota</taxon>
        <taxon>Metazoa</taxon>
        <taxon>Spiralia</taxon>
        <taxon>Lophotrochozoa</taxon>
        <taxon>Mollusca</taxon>
        <taxon>Bivalvia</taxon>
        <taxon>Autobranchia</taxon>
        <taxon>Heteroconchia</taxon>
        <taxon>Euheterodonta</taxon>
        <taxon>Imparidentia</taxon>
        <taxon>Neoheterodontei</taxon>
        <taxon>Myida</taxon>
        <taxon>Myoidea</taxon>
        <taxon>Myidae</taxon>
        <taxon>Mya</taxon>
    </lineage>
</organism>
<accession>A0ABY7E732</accession>
<evidence type="ECO:0000313" key="1">
    <source>
        <dbReference type="EMBL" id="WAR05670.1"/>
    </source>
</evidence>
<dbReference type="PANTHER" id="PTHR46880:SF5">
    <property type="entry name" value="DUF4371 DOMAIN-CONTAINING PROTEIN"/>
    <property type="match status" value="1"/>
</dbReference>
<gene>
    <name evidence="1" type="ORF">MAR_021039</name>
</gene>
<dbReference type="Proteomes" id="UP001164746">
    <property type="component" value="Chromosome 5"/>
</dbReference>
<dbReference type="PANTHER" id="PTHR46880">
    <property type="entry name" value="RAS-ASSOCIATING DOMAIN-CONTAINING PROTEIN"/>
    <property type="match status" value="1"/>
</dbReference>
<proteinExistence type="predicted"/>
<evidence type="ECO:0008006" key="3">
    <source>
        <dbReference type="Google" id="ProtNLM"/>
    </source>
</evidence>
<dbReference type="InterPro" id="IPR038765">
    <property type="entry name" value="Papain-like_cys_pep_sf"/>
</dbReference>
<name>A0ABY7E732_MYAAR</name>
<protein>
    <recommendedName>
        <fullName evidence="3">DUF4371 domain-containing protein</fullName>
    </recommendedName>
</protein>
<dbReference type="SUPFAM" id="SSF54001">
    <property type="entry name" value="Cysteine proteinases"/>
    <property type="match status" value="1"/>
</dbReference>
<dbReference type="EMBL" id="CP111016">
    <property type="protein sequence ID" value="WAR05670.1"/>
    <property type="molecule type" value="Genomic_DNA"/>
</dbReference>
<keyword evidence="2" id="KW-1185">Reference proteome</keyword>
<dbReference type="Gene3D" id="3.40.395.10">
    <property type="entry name" value="Adenoviral Proteinase, Chain A"/>
    <property type="match status" value="1"/>
</dbReference>
<reference evidence="1" key="1">
    <citation type="submission" date="2022-11" db="EMBL/GenBank/DDBJ databases">
        <title>Centuries of genome instability and evolution in soft-shell clam transmissible cancer (bioRxiv).</title>
        <authorList>
            <person name="Hart S.F.M."/>
            <person name="Yonemitsu M.A."/>
            <person name="Giersch R.M."/>
            <person name="Beal B.F."/>
            <person name="Arriagada G."/>
            <person name="Davis B.W."/>
            <person name="Ostrander E.A."/>
            <person name="Goff S.P."/>
            <person name="Metzger M.J."/>
        </authorList>
    </citation>
    <scope>NUCLEOTIDE SEQUENCE</scope>
    <source>
        <strain evidence="1">MELC-2E11</strain>
        <tissue evidence="1">Siphon/mantle</tissue>
    </source>
</reference>
<sequence length="764" mass="87374">MLISDKLTGIDRTLIEEHEEVTADTVKNDDVQAVASTETGVHILWRAREDHDLPVAVIDGVTVTDTDIRSLRPGSWVTDTIMDMYAALFSKGQERLLVLPQITISSIMDGRQIKLTKKIVDLRSYTLHFLNPTGERKVEEIQVLLKFQDFLRITGEMGLLKLKRLPHSHQMDSYNCGPYCMLKRWRVSAHHVATDMKMNAPTDDDDVKRCPTSTIERIRTDDDDVKRCPTSTIECIRTDDDDVKSCPTSTIERIRTDDDDVKSCPTSTIERIRTDDDDFKSCQTSTTERIRTDDDDVKRCSTSTIECIRTDDDDVKSCPTSTIERIRTDDDDVKSCPTSTIERIRTDDDDFKSCQTSTTERIRTDDDDVKRCSTSTIECIRTDDDDVKSCPTSTIERIRIDDDDVKSCPTSTIVRIRTDDDDVKSCPTSTIERIRTDDDDNKCCLTSTIERIRTDDVKEHHVKDWEVEPLPDNFTDGNEYNDSDYLVTYKDALLKTIHLITRNLNCNMLQKESLYRYSLQNEVVALANPALKKACRADRSLAAIYAKRVLLKEALIVIMQKHIKEHSYASEDSKTRLYFEEQKVIGVFVAERLGFTSLVQPSADKPARLTRTATHTRELPYLRPRQRREAAAFRGGFIRERDVNRDAMRKAMTLFYWLVKEEIPHHTKFESFMDTIKGMGMNVLNMLTLGGNANYTSNDFVNKTVVLNIVAEIQQSPFYSVMIDETTDIATHSQLIIYVRYHHQGASKTAFCPLVKVHIRAAVV</sequence>
<evidence type="ECO:0000313" key="2">
    <source>
        <dbReference type="Proteomes" id="UP001164746"/>
    </source>
</evidence>